<keyword evidence="4" id="KW-0833">Ubl conjugation pathway</keyword>
<keyword evidence="3" id="KW-0645">Protease</keyword>
<evidence type="ECO:0000256" key="6">
    <source>
        <dbReference type="ARBA" id="ARBA00022807"/>
    </source>
</evidence>
<dbReference type="PANTHER" id="PTHR13367">
    <property type="entry name" value="UBIQUITIN THIOESTERASE"/>
    <property type="match status" value="1"/>
</dbReference>
<dbReference type="AlphaFoldDB" id="A0A2K0TT10"/>
<dbReference type="GO" id="GO:0006508">
    <property type="term" value="P:proteolysis"/>
    <property type="evidence" value="ECO:0007669"/>
    <property type="project" value="UniProtKB-KW"/>
</dbReference>
<evidence type="ECO:0000256" key="2">
    <source>
        <dbReference type="ARBA" id="ARBA00012759"/>
    </source>
</evidence>
<evidence type="ECO:0000313" key="8">
    <source>
        <dbReference type="Proteomes" id="UP000236546"/>
    </source>
</evidence>
<dbReference type="EC" id="3.4.19.12" evidence="2"/>
<protein>
    <recommendedName>
        <fullName evidence="2">ubiquitinyl hydrolase 1</fullName>
        <ecNumber evidence="2">3.4.19.12</ecNumber>
    </recommendedName>
</protein>
<dbReference type="GO" id="GO:0004843">
    <property type="term" value="F:cysteine-type deubiquitinase activity"/>
    <property type="evidence" value="ECO:0007669"/>
    <property type="project" value="UniProtKB-EC"/>
</dbReference>
<evidence type="ECO:0000256" key="4">
    <source>
        <dbReference type="ARBA" id="ARBA00022786"/>
    </source>
</evidence>
<evidence type="ECO:0000256" key="1">
    <source>
        <dbReference type="ARBA" id="ARBA00000707"/>
    </source>
</evidence>
<evidence type="ECO:0000256" key="5">
    <source>
        <dbReference type="ARBA" id="ARBA00022801"/>
    </source>
</evidence>
<keyword evidence="6" id="KW-0788">Thiol protease</keyword>
<dbReference type="PANTHER" id="PTHR13367:SF34">
    <property type="match status" value="1"/>
</dbReference>
<name>A0A2K0TT10_9HYPO</name>
<dbReference type="InterPro" id="IPR051346">
    <property type="entry name" value="OTU_Deubiquitinase"/>
</dbReference>
<accession>A0A2K0TT10</accession>
<comment type="catalytic activity">
    <reaction evidence="1">
        <text>Thiol-dependent hydrolysis of ester, thioester, amide, peptide and isopeptide bonds formed by the C-terminal Gly of ubiquitin (a 76-residue protein attached to proteins as an intracellular targeting signal).</text>
        <dbReference type="EC" id="3.4.19.12"/>
    </reaction>
</comment>
<dbReference type="Proteomes" id="UP000236546">
    <property type="component" value="Unassembled WGS sequence"/>
</dbReference>
<dbReference type="OrthoDB" id="4889671at2759"/>
<proteinExistence type="predicted"/>
<evidence type="ECO:0000313" key="7">
    <source>
        <dbReference type="EMBL" id="PNP48659.1"/>
    </source>
</evidence>
<organism evidence="7 8">
    <name type="scientific">Trichoderma gamsii</name>
    <dbReference type="NCBI Taxonomy" id="398673"/>
    <lineage>
        <taxon>Eukaryota</taxon>
        <taxon>Fungi</taxon>
        <taxon>Dikarya</taxon>
        <taxon>Ascomycota</taxon>
        <taxon>Pezizomycotina</taxon>
        <taxon>Sordariomycetes</taxon>
        <taxon>Hypocreomycetidae</taxon>
        <taxon>Hypocreales</taxon>
        <taxon>Hypocreaceae</taxon>
        <taxon>Trichoderma</taxon>
    </lineage>
</organism>
<reference evidence="7 8" key="1">
    <citation type="submission" date="2017-02" db="EMBL/GenBank/DDBJ databases">
        <title>Genomes of Trichoderma spp. with biocontrol activity.</title>
        <authorList>
            <person name="Gardiner D."/>
            <person name="Kazan K."/>
            <person name="Vos C."/>
            <person name="Harvey P."/>
        </authorList>
    </citation>
    <scope>NUCLEOTIDE SEQUENCE [LARGE SCALE GENOMIC DNA]</scope>
    <source>
        <strain evidence="7 8">A5MH</strain>
    </source>
</reference>
<comment type="caution">
    <text evidence="7">The sequence shown here is derived from an EMBL/GenBank/DDBJ whole genome shotgun (WGS) entry which is preliminary data.</text>
</comment>
<gene>
    <name evidence="7" type="ORF">TGAMA5MH_00350</name>
</gene>
<evidence type="ECO:0000256" key="3">
    <source>
        <dbReference type="ARBA" id="ARBA00022670"/>
    </source>
</evidence>
<keyword evidence="5" id="KW-0378">Hydrolase</keyword>
<sequence length="265" mass="30417">MKLDQAESEYLEWIQFAPSLPESFHRLVGVNIKDRYQVTHHLFPHLRYSKNVIDYFLAHIIFPKEMKEFPEKLSASGWDIGQQKIHPTTGFSGTNDSRDLLPLEIKQLDLDDQLHTNALVLERLLQLENNVVLMSRPKEEAPLRNAFLTFVRSLDPPVHVILDVGAQIIELTNIQVAHEWLKIVPLEEEKEAVVFFDDADELCAIDRKGYVEKLQTSPYSHRLDLCIVYLDEAHTRGTDLKLPTGYRAAVSLGPNLTKDRLVQGK</sequence>
<dbReference type="EMBL" id="MTYH01000003">
    <property type="protein sequence ID" value="PNP48659.1"/>
    <property type="molecule type" value="Genomic_DNA"/>
</dbReference>